<feature type="compositionally biased region" description="Basic and acidic residues" evidence="1">
    <location>
        <begin position="109"/>
        <end position="137"/>
    </location>
</feature>
<protein>
    <submittedName>
        <fullName evidence="2">Uncharacterized protein</fullName>
    </submittedName>
</protein>
<evidence type="ECO:0000313" key="3">
    <source>
        <dbReference type="Proteomes" id="UP000265618"/>
    </source>
</evidence>
<sequence length="152" mass="16501">MLNRDPQDRPNAEDLLAMQPFTDMACDEDDALPPVSSEAAGALVAKKKAIEAQLTPLCEQLGQVMADLRRAAQSDPANSKIVLSHGTETPIYNTLVVAMRGENPDEAIEFRDSYSRESDRDMYPDESERSVGRERSGSGKTVTTSDGADIGI</sequence>
<dbReference type="EMBL" id="BDIP01005010">
    <property type="protein sequence ID" value="GIQ89406.1"/>
    <property type="molecule type" value="Genomic_DNA"/>
</dbReference>
<name>A0A9K3D733_9EUKA</name>
<comment type="caution">
    <text evidence="2">The sequence shown here is derived from an EMBL/GenBank/DDBJ whole genome shotgun (WGS) entry which is preliminary data.</text>
</comment>
<reference evidence="2 3" key="1">
    <citation type="journal article" date="2018" name="PLoS ONE">
        <title>The draft genome of Kipferlia bialata reveals reductive genome evolution in fornicate parasites.</title>
        <authorList>
            <person name="Tanifuji G."/>
            <person name="Takabayashi S."/>
            <person name="Kume K."/>
            <person name="Takagi M."/>
            <person name="Nakayama T."/>
            <person name="Kamikawa R."/>
            <person name="Inagaki Y."/>
            <person name="Hashimoto T."/>
        </authorList>
    </citation>
    <scope>NUCLEOTIDE SEQUENCE [LARGE SCALE GENOMIC DNA]</scope>
    <source>
        <strain evidence="2">NY0173</strain>
    </source>
</reference>
<evidence type="ECO:0000313" key="2">
    <source>
        <dbReference type="EMBL" id="GIQ89406.1"/>
    </source>
</evidence>
<organism evidence="2 3">
    <name type="scientific">Kipferlia bialata</name>
    <dbReference type="NCBI Taxonomy" id="797122"/>
    <lineage>
        <taxon>Eukaryota</taxon>
        <taxon>Metamonada</taxon>
        <taxon>Carpediemonas-like organisms</taxon>
        <taxon>Kipferlia</taxon>
    </lineage>
</organism>
<dbReference type="Proteomes" id="UP000265618">
    <property type="component" value="Unassembled WGS sequence"/>
</dbReference>
<evidence type="ECO:0000256" key="1">
    <source>
        <dbReference type="SAM" id="MobiDB-lite"/>
    </source>
</evidence>
<feature type="non-terminal residue" evidence="2">
    <location>
        <position position="1"/>
    </location>
</feature>
<feature type="region of interest" description="Disordered" evidence="1">
    <location>
        <begin position="109"/>
        <end position="152"/>
    </location>
</feature>
<keyword evidence="3" id="KW-1185">Reference proteome</keyword>
<gene>
    <name evidence="2" type="ORF">KIPB_011864</name>
</gene>
<dbReference type="AlphaFoldDB" id="A0A9K3D733"/>
<proteinExistence type="predicted"/>
<accession>A0A9K3D733</accession>